<dbReference type="SUPFAM" id="SSF51197">
    <property type="entry name" value="Clavaminate synthase-like"/>
    <property type="match status" value="1"/>
</dbReference>
<gene>
    <name evidence="1" type="ORF">DJ017_08350</name>
</gene>
<accession>A0A328AID3</accession>
<keyword evidence="2" id="KW-1185">Reference proteome</keyword>
<organism evidence="1 2">
    <name type="scientific">Phenylobacterium soli</name>
    <dbReference type="NCBI Taxonomy" id="2170551"/>
    <lineage>
        <taxon>Bacteria</taxon>
        <taxon>Pseudomonadati</taxon>
        <taxon>Pseudomonadota</taxon>
        <taxon>Alphaproteobacteria</taxon>
        <taxon>Caulobacterales</taxon>
        <taxon>Caulobacteraceae</taxon>
        <taxon>Phenylobacterium</taxon>
    </lineage>
</organism>
<proteinExistence type="predicted"/>
<dbReference type="OrthoDB" id="9796766at2"/>
<name>A0A328AID3_9CAUL</name>
<dbReference type="Gene3D" id="2.60.120.620">
    <property type="entry name" value="q2cbj1_9rhob like domain"/>
    <property type="match status" value="1"/>
</dbReference>
<comment type="caution">
    <text evidence="1">The sequence shown here is derived from an EMBL/GenBank/DDBJ whole genome shotgun (WGS) entry which is preliminary data.</text>
</comment>
<evidence type="ECO:0000313" key="2">
    <source>
        <dbReference type="Proteomes" id="UP000249254"/>
    </source>
</evidence>
<dbReference type="RefSeq" id="WP_111528281.1">
    <property type="nucleotide sequence ID" value="NZ_JBHRSG010000004.1"/>
</dbReference>
<reference evidence="2" key="1">
    <citation type="submission" date="2018-05" db="EMBL/GenBank/DDBJ databases">
        <authorList>
            <person name="Li X."/>
        </authorList>
    </citation>
    <scope>NUCLEOTIDE SEQUENCE [LARGE SCALE GENOMIC DNA]</scope>
    <source>
        <strain evidence="2">LX32</strain>
    </source>
</reference>
<protein>
    <submittedName>
        <fullName evidence="1">Uncharacterized protein</fullName>
    </submittedName>
</protein>
<dbReference type="AlphaFoldDB" id="A0A328AID3"/>
<sequence>MITLPHHCEYLSDAWIDEARRFLEAEVARRKDALAGRPFSLSEGFDEAPPHLGLPDNRAAWHMIWDGERLTVGRGFKADADLRMEGEYQAALSAAQYVGVLAPGGREHMLRELKALFGKDAVKAKGRLDNPAVGEMLDLLHDHMGRRTVENPDLAHRARRLGIASKIREMEEESYTVLERAISPEFADEVREATLRALLPHQTGGLNWMLYHGREFEQLIQNPLLMTLVDASLGRGAVIASFSSIKRGPGPGTIPIHTDYAHVPEPYPEFALTGVGVWALEDWTVASGPDLDRAWDPQAAARAEEG</sequence>
<dbReference type="Proteomes" id="UP000249254">
    <property type="component" value="Unassembled WGS sequence"/>
</dbReference>
<evidence type="ECO:0000313" key="1">
    <source>
        <dbReference type="EMBL" id="RAK54530.1"/>
    </source>
</evidence>
<dbReference type="EMBL" id="QFYQ01000001">
    <property type="protein sequence ID" value="RAK54530.1"/>
    <property type="molecule type" value="Genomic_DNA"/>
</dbReference>